<dbReference type="PROSITE" id="PS01047">
    <property type="entry name" value="HMA_1"/>
    <property type="match status" value="1"/>
</dbReference>
<keyword evidence="6 15" id="KW-0812">Transmembrane</keyword>
<protein>
    <submittedName>
        <fullName evidence="17">Heavy metal translocating P-type ATPase</fullName>
    </submittedName>
</protein>
<evidence type="ECO:0000259" key="16">
    <source>
        <dbReference type="PROSITE" id="PS50846"/>
    </source>
</evidence>
<dbReference type="NCBIfam" id="TIGR01512">
    <property type="entry name" value="ATPase-IB2_Cd"/>
    <property type="match status" value="1"/>
</dbReference>
<evidence type="ECO:0000313" key="18">
    <source>
        <dbReference type="Proteomes" id="UP001596056"/>
    </source>
</evidence>
<evidence type="ECO:0000256" key="4">
    <source>
        <dbReference type="ARBA" id="ARBA00022475"/>
    </source>
</evidence>
<evidence type="ECO:0000256" key="9">
    <source>
        <dbReference type="ARBA" id="ARBA00022840"/>
    </source>
</evidence>
<sequence length="727" mass="75633">MAMTEAPGGIGCIGCVTAPAAQGKGAAAAENEIVLAVPGADCAACIPQLEEGLTPLPGIREARVNLSLRRLRVRHDGSLTPEDLIPEVARLGYEALPLDLVALSGTENDRIGRDLVMRLGVAFFAMMNVMLLSVAVWSGAGDATRDIFHLISGAIAIPTVLFSGQPFFRSAWAGVKRGRLGMDFPISLALVLATSISIFESFNGGHHAYFDAAVMLTFFLLGGRYLDHRTRAAARSAAQELAALEVPRAIRLTDEGQETVNVSDLAVGDLISVRPGARVPADGEVVEGESEIDRSLLTGESLPARAARGCVVSAGEVNLTGPLTVRVTAAGKDSSLARMAALVAVAEEARSRYTSLADRAARAYSPLVHTLSFSAFAYWMWQTSGDVRFAINISAATLIITCPCALGLAVPAVVTAASGKLFKKGLLIKSGTALERLAQVDTVVFDKTGTLTLGAPEPLDLGAHDAESLSVAMALAQGSSHPLALALAKGAAERGLRPAPVSEVREVPGHGIEGVWQDQRVRLGRADWVGAEVGEVTATTLRIGAREPVTFAFADALRPGAEGLVTALAKQGLELHLVSGDVAPAVEELAGRLGIPAWTAGAKPEEKAAYVKALAARGRKVLMVGDGLNDTAALAEALVSISPASALDAARAASDIVALGRDISPVEDALRIARQAVRRMRENFALSAAYNVVSVPVALIGLATPLLAALAMSVSSVTVTLNALRLK</sequence>
<comment type="subcellular location">
    <subcellularLocation>
        <location evidence="1">Cell membrane</location>
        <topology evidence="1">Multi-pass membrane protein</topology>
    </subcellularLocation>
</comment>
<dbReference type="PROSITE" id="PS00154">
    <property type="entry name" value="ATPASE_E1_E2"/>
    <property type="match status" value="1"/>
</dbReference>
<dbReference type="SUPFAM" id="SSF81653">
    <property type="entry name" value="Calcium ATPase, transduction domain A"/>
    <property type="match status" value="1"/>
</dbReference>
<dbReference type="Pfam" id="PF00403">
    <property type="entry name" value="HMA"/>
    <property type="match status" value="1"/>
</dbReference>
<feature type="transmembrane region" description="Helical" evidence="15">
    <location>
        <begin position="684"/>
        <end position="700"/>
    </location>
</feature>
<dbReference type="NCBIfam" id="TIGR01494">
    <property type="entry name" value="ATPase_P-type"/>
    <property type="match status" value="1"/>
</dbReference>
<comment type="caution">
    <text evidence="17">The sequence shown here is derived from an EMBL/GenBank/DDBJ whole genome shotgun (WGS) entry which is preliminary data.</text>
</comment>
<evidence type="ECO:0000256" key="14">
    <source>
        <dbReference type="ARBA" id="ARBA00023136"/>
    </source>
</evidence>
<keyword evidence="18" id="KW-1185">Reference proteome</keyword>
<evidence type="ECO:0000256" key="7">
    <source>
        <dbReference type="ARBA" id="ARBA00022723"/>
    </source>
</evidence>
<dbReference type="InterPro" id="IPR006121">
    <property type="entry name" value="HMA_dom"/>
</dbReference>
<keyword evidence="4 15" id="KW-1003">Cell membrane</keyword>
<dbReference type="InterPro" id="IPR023298">
    <property type="entry name" value="ATPase_P-typ_TM_dom_sf"/>
</dbReference>
<feature type="transmembrane region" description="Helical" evidence="15">
    <location>
        <begin position="147"/>
        <end position="168"/>
    </location>
</feature>
<dbReference type="InterPro" id="IPR023214">
    <property type="entry name" value="HAD_sf"/>
</dbReference>
<dbReference type="InterPro" id="IPR018303">
    <property type="entry name" value="ATPase_P-typ_P_site"/>
</dbReference>
<evidence type="ECO:0000256" key="13">
    <source>
        <dbReference type="ARBA" id="ARBA00023065"/>
    </source>
</evidence>
<dbReference type="Pfam" id="PF00122">
    <property type="entry name" value="E1-E2_ATPase"/>
    <property type="match status" value="1"/>
</dbReference>
<keyword evidence="14 15" id="KW-0472">Membrane</keyword>
<keyword evidence="8 15" id="KW-0547">Nucleotide-binding</keyword>
<keyword evidence="13" id="KW-0406">Ion transport</keyword>
<evidence type="ECO:0000256" key="11">
    <source>
        <dbReference type="ARBA" id="ARBA00022967"/>
    </source>
</evidence>
<dbReference type="SUPFAM" id="SSF81665">
    <property type="entry name" value="Calcium ATPase, transmembrane domain M"/>
    <property type="match status" value="1"/>
</dbReference>
<evidence type="ECO:0000256" key="3">
    <source>
        <dbReference type="ARBA" id="ARBA00022448"/>
    </source>
</evidence>
<keyword evidence="7 15" id="KW-0479">Metal-binding</keyword>
<dbReference type="InterPro" id="IPR036412">
    <property type="entry name" value="HAD-like_sf"/>
</dbReference>
<evidence type="ECO:0000256" key="12">
    <source>
        <dbReference type="ARBA" id="ARBA00022989"/>
    </source>
</evidence>
<dbReference type="InterPro" id="IPR001757">
    <property type="entry name" value="P_typ_ATPase"/>
</dbReference>
<dbReference type="RefSeq" id="WP_209842635.1">
    <property type="nucleotide sequence ID" value="NZ_JAGGJP010000017.1"/>
</dbReference>
<evidence type="ECO:0000313" key="17">
    <source>
        <dbReference type="EMBL" id="MFC5567700.1"/>
    </source>
</evidence>
<dbReference type="PRINTS" id="PR00119">
    <property type="entry name" value="CATATPASE"/>
</dbReference>
<dbReference type="Gene3D" id="3.40.1110.10">
    <property type="entry name" value="Calcium-transporting ATPase, cytoplasmic domain N"/>
    <property type="match status" value="1"/>
</dbReference>
<dbReference type="SUPFAM" id="SSF55008">
    <property type="entry name" value="HMA, heavy metal-associated domain"/>
    <property type="match status" value="1"/>
</dbReference>
<dbReference type="Pfam" id="PF00702">
    <property type="entry name" value="Hydrolase"/>
    <property type="match status" value="1"/>
</dbReference>
<keyword evidence="3" id="KW-0813">Transport</keyword>
<dbReference type="InterPro" id="IPR008250">
    <property type="entry name" value="ATPase_P-typ_transduc_dom_A_sf"/>
</dbReference>
<feature type="transmembrane region" description="Helical" evidence="15">
    <location>
        <begin position="393"/>
        <end position="414"/>
    </location>
</feature>
<keyword evidence="12 15" id="KW-1133">Transmembrane helix</keyword>
<organism evidence="17 18">
    <name type="scientific">Rubellimicrobium aerolatum</name>
    <dbReference type="NCBI Taxonomy" id="490979"/>
    <lineage>
        <taxon>Bacteria</taxon>
        <taxon>Pseudomonadati</taxon>
        <taxon>Pseudomonadota</taxon>
        <taxon>Alphaproteobacteria</taxon>
        <taxon>Rhodobacterales</taxon>
        <taxon>Roseobacteraceae</taxon>
        <taxon>Rubellimicrobium</taxon>
    </lineage>
</organism>
<dbReference type="InterPro" id="IPR017969">
    <property type="entry name" value="Heavy-metal-associated_CS"/>
</dbReference>
<evidence type="ECO:0000256" key="15">
    <source>
        <dbReference type="RuleBase" id="RU362081"/>
    </source>
</evidence>
<dbReference type="Gene3D" id="2.70.150.10">
    <property type="entry name" value="Calcium-transporting ATPase, cytoplasmic transduction domain A"/>
    <property type="match status" value="1"/>
</dbReference>
<dbReference type="Gene3D" id="3.30.70.100">
    <property type="match status" value="1"/>
</dbReference>
<dbReference type="Proteomes" id="UP001596056">
    <property type="component" value="Unassembled WGS sequence"/>
</dbReference>
<keyword evidence="5" id="KW-0597">Phosphoprotein</keyword>
<name>A0ABW0SFG2_9RHOB</name>
<dbReference type="InterPro" id="IPR036163">
    <property type="entry name" value="HMA_dom_sf"/>
</dbReference>
<evidence type="ECO:0000256" key="1">
    <source>
        <dbReference type="ARBA" id="ARBA00004651"/>
    </source>
</evidence>
<dbReference type="PANTHER" id="PTHR43520:SF5">
    <property type="entry name" value="CATION-TRANSPORTING P-TYPE ATPASE-RELATED"/>
    <property type="match status" value="1"/>
</dbReference>
<evidence type="ECO:0000256" key="10">
    <source>
        <dbReference type="ARBA" id="ARBA00022842"/>
    </source>
</evidence>
<feature type="transmembrane region" description="Helical" evidence="15">
    <location>
        <begin position="119"/>
        <end position="141"/>
    </location>
</feature>
<evidence type="ECO:0000256" key="2">
    <source>
        <dbReference type="ARBA" id="ARBA00006024"/>
    </source>
</evidence>
<dbReference type="CDD" id="cd00371">
    <property type="entry name" value="HMA"/>
    <property type="match status" value="1"/>
</dbReference>
<dbReference type="EMBL" id="JBHSNA010000018">
    <property type="protein sequence ID" value="MFC5567700.1"/>
    <property type="molecule type" value="Genomic_DNA"/>
</dbReference>
<dbReference type="PRINTS" id="PR00120">
    <property type="entry name" value="HATPASE"/>
</dbReference>
<accession>A0ABW0SFG2</accession>
<feature type="transmembrane region" description="Helical" evidence="15">
    <location>
        <begin position="360"/>
        <end position="381"/>
    </location>
</feature>
<feature type="transmembrane region" description="Helical" evidence="15">
    <location>
        <begin position="180"/>
        <end position="202"/>
    </location>
</feature>
<evidence type="ECO:0000256" key="8">
    <source>
        <dbReference type="ARBA" id="ARBA00022741"/>
    </source>
</evidence>
<proteinExistence type="inferred from homology"/>
<dbReference type="InterPro" id="IPR027256">
    <property type="entry name" value="P-typ_ATPase_IB"/>
</dbReference>
<dbReference type="SUPFAM" id="SSF56784">
    <property type="entry name" value="HAD-like"/>
    <property type="match status" value="1"/>
</dbReference>
<feature type="transmembrane region" description="Helical" evidence="15">
    <location>
        <begin position="208"/>
        <end position="226"/>
    </location>
</feature>
<evidence type="ECO:0000256" key="6">
    <source>
        <dbReference type="ARBA" id="ARBA00022692"/>
    </source>
</evidence>
<feature type="domain" description="HMA" evidence="16">
    <location>
        <begin position="31"/>
        <end position="96"/>
    </location>
</feature>
<gene>
    <name evidence="17" type="ORF">ACFPOC_14900</name>
</gene>
<dbReference type="InterPro" id="IPR023299">
    <property type="entry name" value="ATPase_P-typ_cyto_dom_N"/>
</dbReference>
<evidence type="ECO:0000256" key="5">
    <source>
        <dbReference type="ARBA" id="ARBA00022553"/>
    </source>
</evidence>
<dbReference type="PANTHER" id="PTHR43520">
    <property type="entry name" value="ATP7, ISOFORM B"/>
    <property type="match status" value="1"/>
</dbReference>
<dbReference type="InterPro" id="IPR059000">
    <property type="entry name" value="ATPase_P-type_domA"/>
</dbReference>
<dbReference type="NCBIfam" id="TIGR01511">
    <property type="entry name" value="ATPase-IB1_Cu"/>
    <property type="match status" value="1"/>
</dbReference>
<keyword evidence="9 15" id="KW-0067">ATP-binding</keyword>
<comment type="similarity">
    <text evidence="2 15">Belongs to the cation transport ATPase (P-type) (TC 3.A.3) family. Type IB subfamily.</text>
</comment>
<keyword evidence="11" id="KW-1278">Translocase</keyword>
<keyword evidence="10" id="KW-0460">Magnesium</keyword>
<dbReference type="PROSITE" id="PS50846">
    <property type="entry name" value="HMA_2"/>
    <property type="match status" value="1"/>
</dbReference>
<reference evidence="18" key="1">
    <citation type="journal article" date="2019" name="Int. J. Syst. Evol. Microbiol.">
        <title>The Global Catalogue of Microorganisms (GCM) 10K type strain sequencing project: providing services to taxonomists for standard genome sequencing and annotation.</title>
        <authorList>
            <consortium name="The Broad Institute Genomics Platform"/>
            <consortium name="The Broad Institute Genome Sequencing Center for Infectious Disease"/>
            <person name="Wu L."/>
            <person name="Ma J."/>
        </authorList>
    </citation>
    <scope>NUCLEOTIDE SEQUENCE [LARGE SCALE GENOMIC DNA]</scope>
    <source>
        <strain evidence="18">KACC 11588</strain>
    </source>
</reference>
<dbReference type="Gene3D" id="3.40.50.1000">
    <property type="entry name" value="HAD superfamily/HAD-like"/>
    <property type="match status" value="1"/>
</dbReference>
<dbReference type="NCBIfam" id="TIGR01525">
    <property type="entry name" value="ATPase-IB_hvy"/>
    <property type="match status" value="1"/>
</dbReference>